<dbReference type="Pfam" id="PF03160">
    <property type="entry name" value="Calx-beta"/>
    <property type="match status" value="3"/>
</dbReference>
<dbReference type="Gene3D" id="2.60.40.2030">
    <property type="match status" value="3"/>
</dbReference>
<dbReference type="PANTHER" id="PTHR46682">
    <property type="entry name" value="ADHESION G-PROTEIN COUPLED RECEPTOR V1"/>
    <property type="match status" value="1"/>
</dbReference>
<dbReference type="SUPFAM" id="SSF74853">
    <property type="entry name" value="Lamin A/C globular tail domain"/>
    <property type="match status" value="1"/>
</dbReference>
<comment type="caution">
    <text evidence="10">The sequence shown here is derived from an EMBL/GenBank/DDBJ whole genome shotgun (WGS) entry which is preliminary data.</text>
</comment>
<evidence type="ECO:0000256" key="7">
    <source>
        <dbReference type="ARBA" id="ARBA00023136"/>
    </source>
</evidence>
<dbReference type="InterPro" id="IPR003644">
    <property type="entry name" value="Calx_beta"/>
</dbReference>
<dbReference type="PRINTS" id="PR00313">
    <property type="entry name" value="CABNDNGRPT"/>
</dbReference>
<dbReference type="Proteomes" id="UP000076925">
    <property type="component" value="Unassembled WGS sequence"/>
</dbReference>
<keyword evidence="11" id="KW-1185">Reference proteome</keyword>
<dbReference type="InterPro" id="IPR001322">
    <property type="entry name" value="Lamin_tail_dom"/>
</dbReference>
<name>A0A139X8I2_9CYAN</name>
<reference evidence="10 11" key="1">
    <citation type="journal article" date="2013" name="Genome Biol. Evol.">
        <title>Genomes of Stigonematalean cyanobacteria (subsection V) and the evolution of oxygenic photosynthesis from prokaryotes to plastids.</title>
        <authorList>
            <person name="Dagan T."/>
            <person name="Roettger M."/>
            <person name="Stucken K."/>
            <person name="Landan G."/>
            <person name="Koch R."/>
            <person name="Major P."/>
            <person name="Gould S.B."/>
            <person name="Goremykin V.V."/>
            <person name="Rippka R."/>
            <person name="Tandeau de Marsac N."/>
            <person name="Gugger M."/>
            <person name="Lockhart P.J."/>
            <person name="Allen J.F."/>
            <person name="Brune I."/>
            <person name="Maus I."/>
            <person name="Puhler A."/>
            <person name="Martin W.F."/>
        </authorList>
    </citation>
    <scope>NUCLEOTIDE SEQUENCE [LARGE SCALE GENOMIC DNA]</scope>
    <source>
        <strain evidence="10 11">PCC 7110</strain>
    </source>
</reference>
<feature type="region of interest" description="Disordered" evidence="8">
    <location>
        <begin position="1202"/>
        <end position="1224"/>
    </location>
</feature>
<dbReference type="GO" id="GO:0016020">
    <property type="term" value="C:membrane"/>
    <property type="evidence" value="ECO:0007669"/>
    <property type="project" value="UniProtKB-SubCell"/>
</dbReference>
<dbReference type="InterPro" id="IPR040853">
    <property type="entry name" value="RapA2_cadherin-like"/>
</dbReference>
<dbReference type="OrthoDB" id="466259at2"/>
<accession>A0A139X8I2</accession>
<feature type="region of interest" description="Disordered" evidence="8">
    <location>
        <begin position="842"/>
        <end position="862"/>
    </location>
</feature>
<dbReference type="InterPro" id="IPR001343">
    <property type="entry name" value="Hemolysn_Ca-bd"/>
</dbReference>
<dbReference type="SMART" id="SM00237">
    <property type="entry name" value="Calx_beta"/>
    <property type="match status" value="2"/>
</dbReference>
<dbReference type="GO" id="GO:0005576">
    <property type="term" value="C:extracellular region"/>
    <property type="evidence" value="ECO:0007669"/>
    <property type="project" value="InterPro"/>
</dbReference>
<dbReference type="Gene3D" id="2.60.40.1260">
    <property type="entry name" value="Lamin Tail domain"/>
    <property type="match status" value="1"/>
</dbReference>
<dbReference type="PRINTS" id="PR01488">
    <property type="entry name" value="RTXTOXINA"/>
</dbReference>
<evidence type="ECO:0000313" key="10">
    <source>
        <dbReference type="EMBL" id="KYC41014.1"/>
    </source>
</evidence>
<keyword evidence="5" id="KW-0106">Calcium</keyword>
<keyword evidence="7" id="KW-0472">Membrane</keyword>
<dbReference type="InterPro" id="IPR011049">
    <property type="entry name" value="Serralysin-like_metalloprot_C"/>
</dbReference>
<dbReference type="PROSITE" id="PS00330">
    <property type="entry name" value="HEMOLYSIN_CALCIUM"/>
    <property type="match status" value="2"/>
</dbReference>
<evidence type="ECO:0000256" key="5">
    <source>
        <dbReference type="ARBA" id="ARBA00022837"/>
    </source>
</evidence>
<evidence type="ECO:0000259" key="9">
    <source>
        <dbReference type="PROSITE" id="PS51841"/>
    </source>
</evidence>
<dbReference type="Pfam" id="PF00353">
    <property type="entry name" value="HemolysinCabind"/>
    <property type="match status" value="3"/>
</dbReference>
<dbReference type="InterPro" id="IPR003995">
    <property type="entry name" value="RTX_toxin_determinant-A"/>
</dbReference>
<dbReference type="PROSITE" id="PS51841">
    <property type="entry name" value="LTD"/>
    <property type="match status" value="1"/>
</dbReference>
<evidence type="ECO:0000256" key="3">
    <source>
        <dbReference type="ARBA" id="ARBA00022729"/>
    </source>
</evidence>
<dbReference type="InterPro" id="IPR036415">
    <property type="entry name" value="Lamin_tail_dom_sf"/>
</dbReference>
<dbReference type="SUPFAM" id="SSF141072">
    <property type="entry name" value="CalX-like"/>
    <property type="match status" value="3"/>
</dbReference>
<evidence type="ECO:0000256" key="2">
    <source>
        <dbReference type="ARBA" id="ARBA00022656"/>
    </source>
</evidence>
<dbReference type="GO" id="GO:0004930">
    <property type="term" value="F:G protein-coupled receptor activity"/>
    <property type="evidence" value="ECO:0007669"/>
    <property type="project" value="InterPro"/>
</dbReference>
<proteinExistence type="predicted"/>
<evidence type="ECO:0000256" key="8">
    <source>
        <dbReference type="SAM" id="MobiDB-lite"/>
    </source>
</evidence>
<dbReference type="SUPFAM" id="SSF51120">
    <property type="entry name" value="beta-Roll"/>
    <property type="match status" value="2"/>
</dbReference>
<feature type="compositionally biased region" description="Polar residues" evidence="8">
    <location>
        <begin position="845"/>
        <end position="860"/>
    </location>
</feature>
<dbReference type="PANTHER" id="PTHR46682:SF1">
    <property type="entry name" value="ADHESION G-PROTEIN COUPLED RECEPTOR V1"/>
    <property type="match status" value="1"/>
</dbReference>
<dbReference type="InterPro" id="IPR038081">
    <property type="entry name" value="CalX-like_sf"/>
</dbReference>
<dbReference type="InterPro" id="IPR026919">
    <property type="entry name" value="ADGRV1"/>
</dbReference>
<dbReference type="GO" id="GO:0090729">
    <property type="term" value="F:toxin activity"/>
    <property type="evidence" value="ECO:0007669"/>
    <property type="project" value="UniProtKB-KW"/>
</dbReference>
<keyword evidence="2" id="KW-0800">Toxin</keyword>
<comment type="subcellular location">
    <subcellularLocation>
        <location evidence="1">Membrane</location>
    </subcellularLocation>
</comment>
<dbReference type="Pfam" id="PF17803">
    <property type="entry name" value="Cadherin_4"/>
    <property type="match status" value="2"/>
</dbReference>
<dbReference type="Pfam" id="PF00932">
    <property type="entry name" value="LTD"/>
    <property type="match status" value="1"/>
</dbReference>
<dbReference type="RefSeq" id="WP_017744326.1">
    <property type="nucleotide sequence ID" value="NZ_KQ976354.1"/>
</dbReference>
<dbReference type="Gene3D" id="2.80.10.50">
    <property type="match status" value="1"/>
</dbReference>
<evidence type="ECO:0000256" key="6">
    <source>
        <dbReference type="ARBA" id="ARBA00023026"/>
    </source>
</evidence>
<evidence type="ECO:0000256" key="1">
    <source>
        <dbReference type="ARBA" id="ARBA00004370"/>
    </source>
</evidence>
<gene>
    <name evidence="10" type="ORF">WA1_23080</name>
</gene>
<feature type="domain" description="LTD" evidence="9">
    <location>
        <begin position="690"/>
        <end position="814"/>
    </location>
</feature>
<evidence type="ECO:0000256" key="4">
    <source>
        <dbReference type="ARBA" id="ARBA00022737"/>
    </source>
</evidence>
<keyword evidence="6" id="KW-0843">Virulence</keyword>
<sequence length="1527" mass="161800">MAPTILNPGDLAIVGYVTNGSPDLFSFVNLVPIEADTVIYFTNNGWTSTAFQGVTSTDADGDENLIRFTANTEIAAGTVIRTTDTSPNFTWTKSGSIGAGGEYADLFLTESEDQIAVVQSTNSTNPLLSDFTPIYQIDNTGFFEDATSSSTGNVIIGLSENNKTAVLLNNTETSATFNFNALSSGTKEEWLQAIGNFANWTFGSDTSLPSGSITVSQTANPTPNNTPTADNNIVSLNEDTAYAFTTTDFKFADTDSGDTLKSVVITELPIKGQLFLDSDNDDNQGTNEAIAQNQPIQVDDFSKLKFKPAENANGDNYASFQFKVNDGKDISTSAYQMTLNVSPVNDAPTAANGTVNLIEDAVYAFSNADFNFTSIDSNDSLQAVQITQLPSAGKLFLDENNDGNQDADESLSADQIIQVDNLSQLKFKPDNNGHGDGYTSFQFKVSDGNEMSAEAYTITLNVTAVNDAPTAENNTVNLDEDNAYTFSAADFKFKDVDTSNTLQSVQITQLPTVGQLFLDGNNNNEQDGGEAIAQNQTILESALGNLKFKPGTDGNGDNYSNFQFKVSDGTDLSASAYTMGFNVAAVNDAPSFNIGADRSADASTGVQTVDAWATGFNPGGSTDELTQSLVAYHIVSNSNSVIFAVAPMIDATGKLTYTPAASLGKTGNAIIGVTVQDNGGTEKGGVDTSTTQFFNVTVNGNIASRDIVINEVAWMGTSADSNAEWIELYNTTNKDIDLGGWTIKSSSGGLNITIPTGAVIKGGQYFLLEGGTDETIKDIFADLVFTGTLSNAGESLTLKTPDNVAIDTANEAGDAWSAGVYATGSPNVGISMERGNPKLVDADSNWHNNNGVKRNGTDANGNPIYGTPKATNSFYIPPEVIVNLASGLTTTEEGGTTYFTVNLKTIPTADVTINLNNSNLKEGQLSANSLTFTPNNWNMPQTVTITGRDDSMVDGNIDYAIALQPTISTDPNYNNIDPEDITFINNDNDILTVQIASLKTDVSETGSNQSSFRVSRNSILDDLTVKFVVTGTANQKDYSLSTDGLSVVIPEGQSYVDVTFTAIDDAIPESEETVQFTLASSSNYKVDSSKGNVALTIAANDPVSYSLSTTTNTVTESGNQQLTFDVIRSGGIGIASTVDYAFSGTAVFDKDYNNVQFAGTPITSSGTLSFAPGEATKSITLNVVDDSDFETQDELVLTLKNPNLTAPPESSQISHPEATVSLTDNDSKSSIKIDDFTIKEGKAASVTVSLSHESYLPVTVNYKTVDGTAKAGSDYNSTGLKQLIFNPGEISKTIEVVAKRDIEFEESETFLVELSNSYNAVIEKNQAIGTISLPNMLEGTPNTDSLMGSNESDRILGYDGDDVIIGGLEGDEIDAGDGNDTVFGDLINSVADSTSYSEDIIKGGNGGDRIFGGDGDDVLYGEAGDDLIWGNDGQDRLWGGAGNDYLTGGQGNDTFVLAVEEGTDTINDFRVGEDIISLSGGLTYSALTISQILDNTFIFDNSNHEILAILSSVQATTVKADSFTIAV</sequence>
<keyword evidence="3" id="KW-0732">Signal</keyword>
<evidence type="ECO:0000313" key="11">
    <source>
        <dbReference type="Proteomes" id="UP000076925"/>
    </source>
</evidence>
<dbReference type="GO" id="GO:0005509">
    <property type="term" value="F:calcium ion binding"/>
    <property type="evidence" value="ECO:0007669"/>
    <property type="project" value="InterPro"/>
</dbReference>
<dbReference type="EMBL" id="ANNX02000025">
    <property type="protein sequence ID" value="KYC41014.1"/>
    <property type="molecule type" value="Genomic_DNA"/>
</dbReference>
<dbReference type="InterPro" id="IPR018511">
    <property type="entry name" value="Hemolysin-typ_Ca-bd_CS"/>
</dbReference>
<protein>
    <recommendedName>
        <fullName evidence="9">LTD domain-containing protein</fullName>
    </recommendedName>
</protein>
<dbReference type="STRING" id="128403.WA1_23080"/>
<keyword evidence="4" id="KW-0677">Repeat</keyword>
<dbReference type="Gene3D" id="2.150.10.10">
    <property type="entry name" value="Serralysin-like metalloprotease, C-terminal"/>
    <property type="match status" value="1"/>
</dbReference>
<organism evidence="10 11">
    <name type="scientific">Scytonema hofmannii PCC 7110</name>
    <dbReference type="NCBI Taxonomy" id="128403"/>
    <lineage>
        <taxon>Bacteria</taxon>
        <taxon>Bacillati</taxon>
        <taxon>Cyanobacteriota</taxon>
        <taxon>Cyanophyceae</taxon>
        <taxon>Nostocales</taxon>
        <taxon>Scytonemataceae</taxon>
        <taxon>Scytonema</taxon>
    </lineage>
</organism>